<protein>
    <submittedName>
        <fullName evidence="2">Uncharacterized protein</fullName>
    </submittedName>
</protein>
<keyword evidence="3" id="KW-1185">Reference proteome</keyword>
<sequence>MTKVYRKVPWSLVEKIRGGEMEGRVTKKMNSVRQDRNREQPNSNDRIKNNHRRSRGGELEISEQKKNNH</sequence>
<reference evidence="2 3" key="1">
    <citation type="journal article" date="2018" name="Front. Plant Sci.">
        <title>Red Clover (Trifolium pratense) and Zigzag Clover (T. medium) - A Picture of Genomic Similarities and Differences.</title>
        <authorList>
            <person name="Dluhosova J."/>
            <person name="Istvanek J."/>
            <person name="Nedelnik J."/>
            <person name="Repkova J."/>
        </authorList>
    </citation>
    <scope>NUCLEOTIDE SEQUENCE [LARGE SCALE GENOMIC DNA]</scope>
    <source>
        <strain evidence="3">cv. 10/8</strain>
        <tissue evidence="2">Leaf</tissue>
    </source>
</reference>
<evidence type="ECO:0000313" key="3">
    <source>
        <dbReference type="Proteomes" id="UP000265520"/>
    </source>
</evidence>
<name>A0A392SBG9_9FABA</name>
<feature type="region of interest" description="Disordered" evidence="1">
    <location>
        <begin position="21"/>
        <end position="69"/>
    </location>
</feature>
<dbReference type="EMBL" id="LXQA010351663">
    <property type="protein sequence ID" value="MCI46009.1"/>
    <property type="molecule type" value="Genomic_DNA"/>
</dbReference>
<organism evidence="2 3">
    <name type="scientific">Trifolium medium</name>
    <dbReference type="NCBI Taxonomy" id="97028"/>
    <lineage>
        <taxon>Eukaryota</taxon>
        <taxon>Viridiplantae</taxon>
        <taxon>Streptophyta</taxon>
        <taxon>Embryophyta</taxon>
        <taxon>Tracheophyta</taxon>
        <taxon>Spermatophyta</taxon>
        <taxon>Magnoliopsida</taxon>
        <taxon>eudicotyledons</taxon>
        <taxon>Gunneridae</taxon>
        <taxon>Pentapetalae</taxon>
        <taxon>rosids</taxon>
        <taxon>fabids</taxon>
        <taxon>Fabales</taxon>
        <taxon>Fabaceae</taxon>
        <taxon>Papilionoideae</taxon>
        <taxon>50 kb inversion clade</taxon>
        <taxon>NPAAA clade</taxon>
        <taxon>Hologalegina</taxon>
        <taxon>IRL clade</taxon>
        <taxon>Trifolieae</taxon>
        <taxon>Trifolium</taxon>
    </lineage>
</organism>
<dbReference type="Proteomes" id="UP000265520">
    <property type="component" value="Unassembled WGS sequence"/>
</dbReference>
<dbReference type="AlphaFoldDB" id="A0A392SBG9"/>
<comment type="caution">
    <text evidence="2">The sequence shown here is derived from an EMBL/GenBank/DDBJ whole genome shotgun (WGS) entry which is preliminary data.</text>
</comment>
<accession>A0A392SBG9</accession>
<evidence type="ECO:0000313" key="2">
    <source>
        <dbReference type="EMBL" id="MCI46009.1"/>
    </source>
</evidence>
<proteinExistence type="predicted"/>
<evidence type="ECO:0000256" key="1">
    <source>
        <dbReference type="SAM" id="MobiDB-lite"/>
    </source>
</evidence>
<feature type="compositionally biased region" description="Basic and acidic residues" evidence="1">
    <location>
        <begin position="55"/>
        <end position="69"/>
    </location>
</feature>